<comment type="caution">
    <text evidence="3">The sequence shown here is derived from an EMBL/GenBank/DDBJ whole genome shotgun (WGS) entry which is preliminary data.</text>
</comment>
<dbReference type="Pfam" id="PF11845">
    <property type="entry name" value="Tll0287-like"/>
    <property type="match status" value="1"/>
</dbReference>
<evidence type="ECO:0000313" key="3">
    <source>
        <dbReference type="EMBL" id="RIA47305.1"/>
    </source>
</evidence>
<name>A0A397PJ47_9HYPH</name>
<organism evidence="3 4">
    <name type="scientific">Dichotomicrobium thermohalophilum</name>
    <dbReference type="NCBI Taxonomy" id="933063"/>
    <lineage>
        <taxon>Bacteria</taxon>
        <taxon>Pseudomonadati</taxon>
        <taxon>Pseudomonadota</taxon>
        <taxon>Alphaproteobacteria</taxon>
        <taxon>Hyphomicrobiales</taxon>
        <taxon>Hyphomicrobiaceae</taxon>
        <taxon>Dichotomicrobium</taxon>
    </lineage>
</organism>
<keyword evidence="1" id="KW-0732">Signal</keyword>
<feature type="domain" description="Tll0287-like" evidence="2">
    <location>
        <begin position="31"/>
        <end position="188"/>
    </location>
</feature>
<feature type="signal peptide" evidence="1">
    <location>
        <begin position="1"/>
        <end position="20"/>
    </location>
</feature>
<evidence type="ECO:0000259" key="2">
    <source>
        <dbReference type="Pfam" id="PF11845"/>
    </source>
</evidence>
<protein>
    <submittedName>
        <fullName evidence="3">Uncharacterized protein DUF3365</fullName>
    </submittedName>
</protein>
<proteinExistence type="predicted"/>
<dbReference type="AlphaFoldDB" id="A0A397PJ47"/>
<dbReference type="InterPro" id="IPR021796">
    <property type="entry name" value="Tll0287-like_dom"/>
</dbReference>
<keyword evidence="4" id="KW-1185">Reference proteome</keyword>
<evidence type="ECO:0000313" key="4">
    <source>
        <dbReference type="Proteomes" id="UP000266273"/>
    </source>
</evidence>
<gene>
    <name evidence="3" type="ORF">BXY53_2688</name>
</gene>
<dbReference type="Proteomes" id="UP000266273">
    <property type="component" value="Unassembled WGS sequence"/>
</dbReference>
<dbReference type="EMBL" id="QXDF01000004">
    <property type="protein sequence ID" value="RIA47305.1"/>
    <property type="molecule type" value="Genomic_DNA"/>
</dbReference>
<reference evidence="3 4" key="1">
    <citation type="submission" date="2018-08" db="EMBL/GenBank/DDBJ databases">
        <title>Genomic Encyclopedia of Archaeal and Bacterial Type Strains, Phase II (KMG-II): from individual species to whole genera.</title>
        <authorList>
            <person name="Goeker M."/>
        </authorList>
    </citation>
    <scope>NUCLEOTIDE SEQUENCE [LARGE SCALE GENOMIC DNA]</scope>
    <source>
        <strain evidence="3 4">DSM 5002</strain>
    </source>
</reference>
<accession>A0A397PJ47</accession>
<feature type="chain" id="PRO_5017390156" evidence="1">
    <location>
        <begin position="21"/>
        <end position="193"/>
    </location>
</feature>
<evidence type="ECO:0000256" key="1">
    <source>
        <dbReference type="SAM" id="SignalP"/>
    </source>
</evidence>
<dbReference type="RefSeq" id="WP_170144460.1">
    <property type="nucleotide sequence ID" value="NZ_QXDF01000004.1"/>
</dbReference>
<sequence>MKKLIVAVLASSALAAPAAAETGKVDTEAYVAEANAIIKDFMTNLKGELKRALKNEGPVGAIGVCQEAAPAVTRDVAAKHDWDVGRTALRLRNQDNAPDEWERKVLEDFIAQREEGADPKTLSVTKVVSSDGETTFRYMKAIPLAEKPCATCHGTNVDPDLRAEILKRYPQDEAVGFEAGEIRGAFTLSRKIN</sequence>